<dbReference type="KEGG" id="daer:H9K75_02720"/>
<dbReference type="Proteomes" id="UP000516028">
    <property type="component" value="Chromosome"/>
</dbReference>
<dbReference type="Pfam" id="PF06744">
    <property type="entry name" value="IcmF_C"/>
    <property type="match status" value="1"/>
</dbReference>
<evidence type="ECO:0000259" key="1">
    <source>
        <dbReference type="Pfam" id="PF06744"/>
    </source>
</evidence>
<evidence type="ECO:0000313" key="2">
    <source>
        <dbReference type="EMBL" id="QNP49081.1"/>
    </source>
</evidence>
<dbReference type="RefSeq" id="WP_187724673.1">
    <property type="nucleotide sequence ID" value="NZ_CP060783.1"/>
</dbReference>
<gene>
    <name evidence="2" type="ORF">H9K75_02720</name>
</gene>
<dbReference type="EMBL" id="CP060783">
    <property type="protein sequence ID" value="QNP49081.1"/>
    <property type="molecule type" value="Genomic_DNA"/>
</dbReference>
<dbReference type="AlphaFoldDB" id="A0A7H0GLB5"/>
<dbReference type="PANTHER" id="PTHR36153:SF1">
    <property type="entry name" value="TYPE VI SECRETION SYSTEM COMPONENT TSSM1"/>
    <property type="match status" value="1"/>
</dbReference>
<evidence type="ECO:0000313" key="3">
    <source>
        <dbReference type="Proteomes" id="UP000516028"/>
    </source>
</evidence>
<keyword evidence="3" id="KW-1185">Reference proteome</keyword>
<reference evidence="2 3" key="1">
    <citation type="submission" date="2020-08" db="EMBL/GenBank/DDBJ databases">
        <title>Genome sequence of Diaphorobacter aerolatus KACC 16536T.</title>
        <authorList>
            <person name="Hyun D.-W."/>
            <person name="Bae J.-W."/>
        </authorList>
    </citation>
    <scope>NUCLEOTIDE SEQUENCE [LARGE SCALE GENOMIC DNA]</scope>
    <source>
        <strain evidence="2 3">KACC 16536</strain>
    </source>
</reference>
<accession>A0A7H0GLB5</accession>
<sequence>MLRLKTEASRLPAPLGAMLGGIANTGSREIASMANAKVTSELRANVGDFCRKALAGRYPLNRGSTDDVTPQDFARLFGSGGLMDDFFNRNLAQIVDTTTWTYKKSIDGSSTGGGANLGSFQKASVIKSVFFSGDSLPKLRIEMKVVEMDPSISNMALDVDGTVLRYAHGPQMSQPVSWPGPRGRQQVSLQITDKSGGQNAMTADGAWALHRFFDKLTLAAGSRPESFTATALVGGKKVVFEVTAGSVQNPFRLNQLQTFSCPG</sequence>
<dbReference type="InterPro" id="IPR010623">
    <property type="entry name" value="IcmF_C"/>
</dbReference>
<dbReference type="InterPro" id="IPR053156">
    <property type="entry name" value="T6SS_TssM-like"/>
</dbReference>
<protein>
    <recommendedName>
        <fullName evidence="1">Type VI secretion system IcmF C-terminal domain-containing protein</fullName>
    </recommendedName>
</protein>
<dbReference type="PANTHER" id="PTHR36153">
    <property type="entry name" value="INNER MEMBRANE PROTEIN-RELATED"/>
    <property type="match status" value="1"/>
</dbReference>
<name>A0A7H0GLB5_9BURK</name>
<proteinExistence type="predicted"/>
<feature type="domain" description="Type VI secretion system IcmF C-terminal" evidence="1">
    <location>
        <begin position="142"/>
        <end position="246"/>
    </location>
</feature>
<organism evidence="2 3">
    <name type="scientific">Diaphorobacter aerolatus</name>
    <dbReference type="NCBI Taxonomy" id="1288495"/>
    <lineage>
        <taxon>Bacteria</taxon>
        <taxon>Pseudomonadati</taxon>
        <taxon>Pseudomonadota</taxon>
        <taxon>Betaproteobacteria</taxon>
        <taxon>Burkholderiales</taxon>
        <taxon>Comamonadaceae</taxon>
        <taxon>Diaphorobacter</taxon>
    </lineage>
</organism>